<keyword evidence="7" id="KW-0808">Transferase</keyword>
<evidence type="ECO:0000313" key="8">
    <source>
        <dbReference type="Proteomes" id="UP000439903"/>
    </source>
</evidence>
<dbReference type="PROSITE" id="PS50011">
    <property type="entry name" value="PROTEIN_KINASE_DOM"/>
    <property type="match status" value="1"/>
</dbReference>
<comment type="caution">
    <text evidence="7">The sequence shown here is derived from an EMBL/GenBank/DDBJ whole genome shotgun (WGS) entry which is preliminary data.</text>
</comment>
<dbReference type="InterPro" id="IPR001245">
    <property type="entry name" value="Ser-Thr/Tyr_kinase_cat_dom"/>
</dbReference>
<reference evidence="7 8" key="1">
    <citation type="journal article" date="2019" name="Environ. Microbiol.">
        <title>At the nexus of three kingdoms: the genome of the mycorrhizal fungus Gigaspora margarita provides insights into plant, endobacterial and fungal interactions.</title>
        <authorList>
            <person name="Venice F."/>
            <person name="Ghignone S."/>
            <person name="Salvioli di Fossalunga A."/>
            <person name="Amselem J."/>
            <person name="Novero M."/>
            <person name="Xianan X."/>
            <person name="Sedzielewska Toro K."/>
            <person name="Morin E."/>
            <person name="Lipzen A."/>
            <person name="Grigoriev I.V."/>
            <person name="Henrissat B."/>
            <person name="Martin F.M."/>
            <person name="Bonfante P."/>
        </authorList>
    </citation>
    <scope>NUCLEOTIDE SEQUENCE [LARGE SCALE GENOMIC DNA]</scope>
    <source>
        <strain evidence="7 8">BEG34</strain>
    </source>
</reference>
<organism evidence="7 8">
    <name type="scientific">Gigaspora margarita</name>
    <dbReference type="NCBI Taxonomy" id="4874"/>
    <lineage>
        <taxon>Eukaryota</taxon>
        <taxon>Fungi</taxon>
        <taxon>Fungi incertae sedis</taxon>
        <taxon>Mucoromycota</taxon>
        <taxon>Glomeromycotina</taxon>
        <taxon>Glomeromycetes</taxon>
        <taxon>Diversisporales</taxon>
        <taxon>Gigasporaceae</taxon>
        <taxon>Gigaspora</taxon>
    </lineage>
</organism>
<proteinExistence type="inferred from homology"/>
<dbReference type="EMBL" id="WTPW01000757">
    <property type="protein sequence ID" value="KAF0482720.1"/>
    <property type="molecule type" value="Genomic_DNA"/>
</dbReference>
<dbReference type="InterPro" id="IPR000719">
    <property type="entry name" value="Prot_kinase_dom"/>
</dbReference>
<dbReference type="AlphaFoldDB" id="A0A8H4ADG5"/>
<keyword evidence="2 4" id="KW-0547">Nucleotide-binding</keyword>
<feature type="domain" description="Protein kinase" evidence="6">
    <location>
        <begin position="12"/>
        <end position="290"/>
    </location>
</feature>
<dbReference type="InterPro" id="IPR008271">
    <property type="entry name" value="Ser/Thr_kinase_AS"/>
</dbReference>
<comment type="similarity">
    <text evidence="5">Belongs to the protein kinase superfamily.</text>
</comment>
<dbReference type="PROSITE" id="PS00108">
    <property type="entry name" value="PROTEIN_KINASE_ST"/>
    <property type="match status" value="1"/>
</dbReference>
<dbReference type="PANTHER" id="PTHR44329">
    <property type="entry name" value="SERINE/THREONINE-PROTEIN KINASE TNNI3K-RELATED"/>
    <property type="match status" value="1"/>
</dbReference>
<protein>
    <submittedName>
        <fullName evidence="7">Kinase-like protein</fullName>
    </submittedName>
</protein>
<name>A0A8H4ADG5_GIGMA</name>
<dbReference type="Pfam" id="PF07714">
    <property type="entry name" value="PK_Tyr_Ser-Thr"/>
    <property type="match status" value="2"/>
</dbReference>
<accession>A0A8H4ADG5</accession>
<dbReference type="PIRSF" id="PIRSF000654">
    <property type="entry name" value="Integrin-linked_kinase"/>
    <property type="match status" value="1"/>
</dbReference>
<evidence type="ECO:0000256" key="5">
    <source>
        <dbReference type="RuleBase" id="RU000304"/>
    </source>
</evidence>
<dbReference type="Proteomes" id="UP000439903">
    <property type="component" value="Unassembled WGS sequence"/>
</dbReference>
<dbReference type="Gene3D" id="3.30.200.20">
    <property type="entry name" value="Phosphorylase Kinase, domain 1"/>
    <property type="match status" value="1"/>
</dbReference>
<evidence type="ECO:0000313" key="7">
    <source>
        <dbReference type="EMBL" id="KAF0482720.1"/>
    </source>
</evidence>
<dbReference type="SMART" id="SM00220">
    <property type="entry name" value="S_TKc"/>
    <property type="match status" value="1"/>
</dbReference>
<dbReference type="OrthoDB" id="2390637at2759"/>
<dbReference type="PROSITE" id="PS00107">
    <property type="entry name" value="PROTEIN_KINASE_ATP"/>
    <property type="match status" value="1"/>
</dbReference>
<keyword evidence="3 4" id="KW-0067">ATP-binding</keyword>
<feature type="binding site" evidence="4">
    <location>
        <position position="39"/>
    </location>
    <ligand>
        <name>ATP</name>
        <dbReference type="ChEBI" id="CHEBI:30616"/>
    </ligand>
</feature>
<dbReference type="InterPro" id="IPR051681">
    <property type="entry name" value="Ser/Thr_Kinases-Pseudokinases"/>
</dbReference>
<dbReference type="InterPro" id="IPR017441">
    <property type="entry name" value="Protein_kinase_ATP_BS"/>
</dbReference>
<evidence type="ECO:0000256" key="4">
    <source>
        <dbReference type="PROSITE-ProRule" id="PRU10141"/>
    </source>
</evidence>
<keyword evidence="1 5" id="KW-0723">Serine/threonine-protein kinase</keyword>
<evidence type="ECO:0000259" key="6">
    <source>
        <dbReference type="PROSITE" id="PS50011"/>
    </source>
</evidence>
<dbReference type="GO" id="GO:0004674">
    <property type="term" value="F:protein serine/threonine kinase activity"/>
    <property type="evidence" value="ECO:0007669"/>
    <property type="project" value="UniProtKB-KW"/>
</dbReference>
<keyword evidence="7" id="KW-0418">Kinase</keyword>
<evidence type="ECO:0000256" key="1">
    <source>
        <dbReference type="ARBA" id="ARBA00022527"/>
    </source>
</evidence>
<dbReference type="SUPFAM" id="SSF56112">
    <property type="entry name" value="Protein kinase-like (PK-like)"/>
    <property type="match status" value="1"/>
</dbReference>
<dbReference type="GO" id="GO:0005524">
    <property type="term" value="F:ATP binding"/>
    <property type="evidence" value="ECO:0007669"/>
    <property type="project" value="UniProtKB-UniRule"/>
</dbReference>
<evidence type="ECO:0000256" key="2">
    <source>
        <dbReference type="ARBA" id="ARBA00022741"/>
    </source>
</evidence>
<sequence length="294" mass="33766">MSNVFIPYEDIKWTESKLGEGSSGKVILGEYKGIKVAVKQFKIDIMNEIIYELRKHKKLKNKNIVEFCGVVRSPNDKTFLVTEYVENGNLRDYLSENYLEWSTKTQMAVDIADGLLECHNNDIIHSDLKAENILVDRNMTLKIADFGLSVTKFELDIGIAAGGALKWRAPERFAASAKFRQKYSNNPKLSNIFNKEMIKFYENQPILSDIYSYGLVVWEIATNGSTLYPDIYEEDLIEAKSNEYVSDLIDILEQNDTPGPLRRVVKECCRFSPVKRMALEQVVIELPNYLHNKK</sequence>
<dbReference type="Gene3D" id="1.10.510.10">
    <property type="entry name" value="Transferase(Phosphotransferase) domain 1"/>
    <property type="match status" value="1"/>
</dbReference>
<keyword evidence="8" id="KW-1185">Reference proteome</keyword>
<dbReference type="InterPro" id="IPR011009">
    <property type="entry name" value="Kinase-like_dom_sf"/>
</dbReference>
<gene>
    <name evidence="7" type="ORF">F8M41_023372</name>
</gene>
<evidence type="ECO:0000256" key="3">
    <source>
        <dbReference type="ARBA" id="ARBA00022840"/>
    </source>
</evidence>